<name>A0A8S3XVF5_PARAO</name>
<proteinExistence type="predicted"/>
<evidence type="ECO:0000313" key="2">
    <source>
        <dbReference type="EMBL" id="CAG5044344.1"/>
    </source>
</evidence>
<dbReference type="AlphaFoldDB" id="A0A8S3XVF5"/>
<keyword evidence="3" id="KW-1185">Reference proteome</keyword>
<dbReference type="OrthoDB" id="8191755at2759"/>
<dbReference type="Proteomes" id="UP000691718">
    <property type="component" value="Unassembled WGS sequence"/>
</dbReference>
<reference evidence="2" key="1">
    <citation type="submission" date="2021-04" db="EMBL/GenBank/DDBJ databases">
        <authorList>
            <person name="Tunstrom K."/>
        </authorList>
    </citation>
    <scope>NUCLEOTIDE SEQUENCE</scope>
</reference>
<gene>
    <name evidence="2" type="ORF">PAPOLLO_LOCUS23000</name>
</gene>
<feature type="region of interest" description="Disordered" evidence="1">
    <location>
        <begin position="1"/>
        <end position="42"/>
    </location>
</feature>
<protein>
    <submittedName>
        <fullName evidence="2">(apollo) hypothetical protein</fullName>
    </submittedName>
</protein>
<accession>A0A8S3XVF5</accession>
<dbReference type="CDD" id="cd15517">
    <property type="entry name" value="PHD_TCF19_like"/>
    <property type="match status" value="1"/>
</dbReference>
<feature type="compositionally biased region" description="Basic and acidic residues" evidence="1">
    <location>
        <begin position="128"/>
        <end position="145"/>
    </location>
</feature>
<evidence type="ECO:0000313" key="3">
    <source>
        <dbReference type="Proteomes" id="UP000691718"/>
    </source>
</evidence>
<sequence length="239" mass="25817">MEIHSSAPGLESSLVPGTSMQDNSPPPATAPPKTSSSINCPGSDPLVEIVSTALGPIYSPVPSTSLQVDLSVSSLDILSKLIKLPEKTNTHNTRQGRKKQHASILTSTPIKESLIEKENKKKKTVCPPKDKDGGKGKNITMDKGKGHGKKTKVPEKGTKRVKRKVLQKSNDTSVSDVGTDDLCQDDELDDADGEGNVCLICNEFGKNNEVWYRCTSCGLRAHADCTGWESTKDYICDYC</sequence>
<comment type="caution">
    <text evidence="2">The sequence shown here is derived from an EMBL/GenBank/DDBJ whole genome shotgun (WGS) entry which is preliminary data.</text>
</comment>
<dbReference type="EMBL" id="CAJQZP010001411">
    <property type="protein sequence ID" value="CAG5044344.1"/>
    <property type="molecule type" value="Genomic_DNA"/>
</dbReference>
<evidence type="ECO:0000256" key="1">
    <source>
        <dbReference type="SAM" id="MobiDB-lite"/>
    </source>
</evidence>
<organism evidence="2 3">
    <name type="scientific">Parnassius apollo</name>
    <name type="common">Apollo butterfly</name>
    <name type="synonym">Papilio apollo</name>
    <dbReference type="NCBI Taxonomy" id="110799"/>
    <lineage>
        <taxon>Eukaryota</taxon>
        <taxon>Metazoa</taxon>
        <taxon>Ecdysozoa</taxon>
        <taxon>Arthropoda</taxon>
        <taxon>Hexapoda</taxon>
        <taxon>Insecta</taxon>
        <taxon>Pterygota</taxon>
        <taxon>Neoptera</taxon>
        <taxon>Endopterygota</taxon>
        <taxon>Lepidoptera</taxon>
        <taxon>Glossata</taxon>
        <taxon>Ditrysia</taxon>
        <taxon>Papilionoidea</taxon>
        <taxon>Papilionidae</taxon>
        <taxon>Parnassiinae</taxon>
        <taxon>Parnassini</taxon>
        <taxon>Parnassius</taxon>
        <taxon>Parnassius</taxon>
    </lineage>
</organism>
<feature type="region of interest" description="Disordered" evidence="1">
    <location>
        <begin position="88"/>
        <end position="175"/>
    </location>
</feature>